<evidence type="ECO:0000313" key="1">
    <source>
        <dbReference type="EMBL" id="ERF59701.1"/>
    </source>
</evidence>
<accession>U2KSV3</accession>
<dbReference type="InterPro" id="IPR035924">
    <property type="entry name" value="FlaG-like_sf"/>
</dbReference>
<dbReference type="eggNOG" id="COG1334">
    <property type="taxonomic scope" value="Bacteria"/>
</dbReference>
<dbReference type="SUPFAM" id="SSF160214">
    <property type="entry name" value="FlaG-like"/>
    <property type="match status" value="1"/>
</dbReference>
<sequence>MNTITSSIGQALAMDGQNYFKVAPQIPGAGTATAGVARSVPGGAEVAQNIAQNLAEIRENAQQLQRLSDMVMGRRSLRFSVNEELGQVVISVLDPSTNKVIKEIPSEDIQKMKVSMKKAIGLLFDEMI</sequence>
<dbReference type="RefSeq" id="WP_021331308.1">
    <property type="nucleotide sequence ID" value="NZ_AUZJ01000061.1"/>
</dbReference>
<evidence type="ECO:0000313" key="3">
    <source>
        <dbReference type="Proteomes" id="UP000016412"/>
    </source>
</evidence>
<dbReference type="Proteomes" id="UP000016646">
    <property type="component" value="Unassembled WGS sequence"/>
</dbReference>
<evidence type="ECO:0000313" key="2">
    <source>
        <dbReference type="EMBL" id="ERK01532.1"/>
    </source>
</evidence>
<evidence type="ECO:0000313" key="4">
    <source>
        <dbReference type="Proteomes" id="UP000016646"/>
    </source>
</evidence>
<dbReference type="EMBL" id="AUZJ01000061">
    <property type="protein sequence ID" value="ERF59701.1"/>
    <property type="molecule type" value="Genomic_DNA"/>
</dbReference>
<reference evidence="3 4" key="1">
    <citation type="submission" date="2013-08" db="EMBL/GenBank/DDBJ databases">
        <authorList>
            <person name="Durkin A.S."/>
            <person name="Haft D.R."/>
            <person name="McCorrison J."/>
            <person name="Torralba M."/>
            <person name="Gillis M."/>
            <person name="Haft D.H."/>
            <person name="Methe B."/>
            <person name="Sutton G."/>
            <person name="Nelson K.E."/>
        </authorList>
    </citation>
    <scope>NUCLEOTIDE SEQUENCE [LARGE SCALE GENOMIC DNA]</scope>
    <source>
        <strain evidence="2 4">ATCC 35536</strain>
        <strain evidence="1 3">VPI DR56BR1116</strain>
    </source>
</reference>
<dbReference type="InterPro" id="IPR005186">
    <property type="entry name" value="FlaG"/>
</dbReference>
<dbReference type="Pfam" id="PF03646">
    <property type="entry name" value="FlaG"/>
    <property type="match status" value="1"/>
</dbReference>
<comment type="caution">
    <text evidence="1">The sequence shown here is derived from an EMBL/GenBank/DDBJ whole genome shotgun (WGS) entry which is preliminary data.</text>
</comment>
<dbReference type="STRING" id="1125725.HMPREF1325_0715"/>
<keyword evidence="4" id="KW-1185">Reference proteome</keyword>
<dbReference type="PANTHER" id="PTHR37166:SF1">
    <property type="entry name" value="PROTEIN FLAG"/>
    <property type="match status" value="1"/>
</dbReference>
<dbReference type="Proteomes" id="UP000016412">
    <property type="component" value="Unassembled WGS sequence"/>
</dbReference>
<name>U2KSV3_TRESO</name>
<organism evidence="1 3">
    <name type="scientific">Treponema socranskii subsp. socranskii VPI DR56BR1116 = ATCC 35536</name>
    <dbReference type="NCBI Taxonomy" id="1125725"/>
    <lineage>
        <taxon>Bacteria</taxon>
        <taxon>Pseudomonadati</taxon>
        <taxon>Spirochaetota</taxon>
        <taxon>Spirochaetia</taxon>
        <taxon>Spirochaetales</taxon>
        <taxon>Treponemataceae</taxon>
        <taxon>Treponema</taxon>
    </lineage>
</organism>
<dbReference type="Gene3D" id="3.30.160.170">
    <property type="entry name" value="FlaG-like"/>
    <property type="match status" value="1"/>
</dbReference>
<dbReference type="OrthoDB" id="362353at2"/>
<proteinExistence type="predicted"/>
<dbReference type="AlphaFoldDB" id="U2KSV3"/>
<dbReference type="PATRIC" id="fig|1125725.3.peg.2314"/>
<gene>
    <name evidence="1" type="primary">flaG</name>
    <name evidence="2" type="ORF">HMPREF0860_1467</name>
    <name evidence="1" type="ORF">HMPREF1325_0715</name>
</gene>
<dbReference type="EMBL" id="AVQI01000056">
    <property type="protein sequence ID" value="ERK01532.1"/>
    <property type="molecule type" value="Genomic_DNA"/>
</dbReference>
<dbReference type="PANTHER" id="PTHR37166">
    <property type="entry name" value="PROTEIN FLAG"/>
    <property type="match status" value="1"/>
</dbReference>
<protein>
    <submittedName>
        <fullName evidence="1">FlaG protein</fullName>
    </submittedName>
</protein>